<proteinExistence type="predicted"/>
<dbReference type="RefSeq" id="WP_345199484.1">
    <property type="nucleotide sequence ID" value="NZ_BAABHX010000001.1"/>
</dbReference>
<protein>
    <submittedName>
        <fullName evidence="1">Uncharacterized protein</fullName>
    </submittedName>
</protein>
<reference evidence="2" key="1">
    <citation type="journal article" date="2019" name="Int. J. Syst. Evol. Microbiol.">
        <title>The Global Catalogue of Microorganisms (GCM) 10K type strain sequencing project: providing services to taxonomists for standard genome sequencing and annotation.</title>
        <authorList>
            <consortium name="The Broad Institute Genomics Platform"/>
            <consortium name="The Broad Institute Genome Sequencing Center for Infectious Disease"/>
            <person name="Wu L."/>
            <person name="Ma J."/>
        </authorList>
    </citation>
    <scope>NUCLEOTIDE SEQUENCE [LARGE SCALE GENOMIC DNA]</scope>
    <source>
        <strain evidence="2">JCM 18019</strain>
    </source>
</reference>
<keyword evidence="2" id="KW-1185">Reference proteome</keyword>
<dbReference type="EMBL" id="BAABHX010000001">
    <property type="protein sequence ID" value="GAA5082654.1"/>
    <property type="molecule type" value="Genomic_DNA"/>
</dbReference>
<evidence type="ECO:0000313" key="1">
    <source>
        <dbReference type="EMBL" id="GAA5082654.1"/>
    </source>
</evidence>
<accession>A0ABP9LUV9</accession>
<gene>
    <name evidence="1" type="ORF">GCM10023210_00240</name>
</gene>
<comment type="caution">
    <text evidence="1">The sequence shown here is derived from an EMBL/GenBank/DDBJ whole genome shotgun (WGS) entry which is preliminary data.</text>
</comment>
<sequence length="165" mass="19120">MIFLGENLPYEYSISEPMKPEICAEHFATIMNRKGFNLNFSLESLEIEIDQILEKYSEQDLNDRSILEAFLTAYIGESVIRLFGGNWAGDFFAPLNRSGINFYTSYIVINDFRFNPNHFIGYYLNNGKKSEGTFYNYLYKRDESVGIFHDFLGGGLIKKINNNIQ</sequence>
<evidence type="ECO:0000313" key="2">
    <source>
        <dbReference type="Proteomes" id="UP001500353"/>
    </source>
</evidence>
<name>A0ABP9LUV9_9FLAO</name>
<organism evidence="1 2">
    <name type="scientific">Chryseobacterium ginsengisoli</name>
    <dbReference type="NCBI Taxonomy" id="363853"/>
    <lineage>
        <taxon>Bacteria</taxon>
        <taxon>Pseudomonadati</taxon>
        <taxon>Bacteroidota</taxon>
        <taxon>Flavobacteriia</taxon>
        <taxon>Flavobacteriales</taxon>
        <taxon>Weeksellaceae</taxon>
        <taxon>Chryseobacterium group</taxon>
        <taxon>Chryseobacterium</taxon>
    </lineage>
</organism>
<dbReference type="Proteomes" id="UP001500353">
    <property type="component" value="Unassembled WGS sequence"/>
</dbReference>